<sequence>MNLPKAFISRTQDLLKDEYPAFERALYEESPISVRLNPSKAPGILNKSKQVPWSINGFYLDKRPNFTFDPLFHAGVYYVQEASSMFLGHVIQQYIKTPVRYLDLCAAPGGKTTDAISTLPEGSLIVSNEILKNRAHVLVENVIKWGNSHCIVTNNSAEDFSFFKNYFDVILTDVPCSGEGMFRKDADAINEWSTANVQKCVERQKKILHHIWEALRPGGLLIYSTCTYNVEEDEEIIEFLHQNYAAEILPVETLPDWYIKKAIKGNFPVYRFMPHITKGEGFFMAVVRKPETSEKRHENSFSYDKHNYRKKTEKDSKISILPEIKTWINHPETFYTWTSSDRIQAFPLHYKDDLWLLSSRLNILHSGIPLCYLRGKDYIPEHALATSLELNRNAFYCIEISHSTAITYLKRESIQISGNIPRGHILVTYQNIPLGWIKNIGNRTNNLYPQEWRIRSKHLPDKLINIPWIKKQ</sequence>
<dbReference type="GO" id="GO:0003723">
    <property type="term" value="F:RNA binding"/>
    <property type="evidence" value="ECO:0007669"/>
    <property type="project" value="UniProtKB-UniRule"/>
</dbReference>
<name>A0A7G1HWV5_9BACT</name>
<feature type="domain" description="SAM-dependent MTase RsmB/NOP-type" evidence="7">
    <location>
        <begin position="1"/>
        <end position="290"/>
    </location>
</feature>
<keyword evidence="1" id="KW-0963">Cytoplasm</keyword>
<dbReference type="Pfam" id="PF13636">
    <property type="entry name" value="Methyltranf_PUA"/>
    <property type="match status" value="1"/>
</dbReference>
<dbReference type="PRINTS" id="PR02008">
    <property type="entry name" value="RCMTFAMILY"/>
</dbReference>
<keyword evidence="4 6" id="KW-0949">S-adenosyl-L-methionine</keyword>
<evidence type="ECO:0000259" key="7">
    <source>
        <dbReference type="PROSITE" id="PS51686"/>
    </source>
</evidence>
<dbReference type="PANTHER" id="PTHR22807:SF30">
    <property type="entry name" value="28S RRNA (CYTOSINE(4447)-C(5))-METHYLTRANSFERASE-RELATED"/>
    <property type="match status" value="1"/>
</dbReference>
<evidence type="ECO:0000256" key="3">
    <source>
        <dbReference type="ARBA" id="ARBA00022679"/>
    </source>
</evidence>
<dbReference type="Gene3D" id="3.30.70.1170">
    <property type="entry name" value="Sun protein, domain 3"/>
    <property type="match status" value="1"/>
</dbReference>
<dbReference type="Gene3D" id="2.30.130.60">
    <property type="match status" value="1"/>
</dbReference>
<feature type="active site" description="Nucleophile" evidence="6">
    <location>
        <position position="226"/>
    </location>
</feature>
<dbReference type="AlphaFoldDB" id="A0A7G1HWV5"/>
<dbReference type="InterPro" id="IPR023267">
    <property type="entry name" value="RCMT"/>
</dbReference>
<reference evidence="9" key="1">
    <citation type="submission" date="2020-07" db="EMBL/GenBank/DDBJ databases">
        <title>Complete genome sequencing of Coprobacter sp. strain 2CBH44.</title>
        <authorList>
            <person name="Sakamoto M."/>
            <person name="Murakami T."/>
            <person name="Mori H."/>
        </authorList>
    </citation>
    <scope>NUCLEOTIDE SEQUENCE [LARGE SCALE GENOMIC DNA]</scope>
    <source>
        <strain evidence="9">2CBH44</strain>
    </source>
</reference>
<protein>
    <submittedName>
        <fullName evidence="8">rRNA cytosine-C5-methyltransferase</fullName>
    </submittedName>
</protein>
<dbReference type="RefSeq" id="WP_200755721.1">
    <property type="nucleotide sequence ID" value="NZ_AP023322.1"/>
</dbReference>
<keyword evidence="3 6" id="KW-0808">Transferase</keyword>
<evidence type="ECO:0000313" key="9">
    <source>
        <dbReference type="Proteomes" id="UP000594042"/>
    </source>
</evidence>
<dbReference type="Pfam" id="PF01189">
    <property type="entry name" value="Methyltr_RsmB-F"/>
    <property type="match status" value="1"/>
</dbReference>
<evidence type="ECO:0000256" key="5">
    <source>
        <dbReference type="ARBA" id="ARBA00022884"/>
    </source>
</evidence>
<evidence type="ECO:0000313" key="8">
    <source>
        <dbReference type="EMBL" id="BCI62884.1"/>
    </source>
</evidence>
<comment type="similarity">
    <text evidence="6">Belongs to the class I-like SAM-binding methyltransferase superfamily. RsmB/NOP family.</text>
</comment>
<dbReference type="GO" id="GO:0008173">
    <property type="term" value="F:RNA methyltransferase activity"/>
    <property type="evidence" value="ECO:0007669"/>
    <property type="project" value="InterPro"/>
</dbReference>
<dbReference type="PANTHER" id="PTHR22807">
    <property type="entry name" value="NOP2 YEAST -RELATED NOL1/NOP2/FMU SUN DOMAIN-CONTAINING"/>
    <property type="match status" value="1"/>
</dbReference>
<dbReference type="PROSITE" id="PS51686">
    <property type="entry name" value="SAM_MT_RSMB_NOP"/>
    <property type="match status" value="1"/>
</dbReference>
<evidence type="ECO:0000256" key="2">
    <source>
        <dbReference type="ARBA" id="ARBA00022603"/>
    </source>
</evidence>
<organism evidence="8 9">
    <name type="scientific">Coprobacter secundus subsp. similis</name>
    <dbReference type="NCBI Taxonomy" id="2751153"/>
    <lineage>
        <taxon>Bacteria</taxon>
        <taxon>Pseudomonadati</taxon>
        <taxon>Bacteroidota</taxon>
        <taxon>Bacteroidia</taxon>
        <taxon>Bacteroidales</taxon>
        <taxon>Barnesiellaceae</taxon>
        <taxon>Coprobacter</taxon>
    </lineage>
</organism>
<feature type="binding site" evidence="6">
    <location>
        <begin position="105"/>
        <end position="111"/>
    </location>
    <ligand>
        <name>S-adenosyl-L-methionine</name>
        <dbReference type="ChEBI" id="CHEBI:59789"/>
    </ligand>
</feature>
<comment type="caution">
    <text evidence="6">Lacks conserved residue(s) required for the propagation of feature annotation.</text>
</comment>
<proteinExistence type="inferred from homology"/>
<evidence type="ECO:0000256" key="1">
    <source>
        <dbReference type="ARBA" id="ARBA00022490"/>
    </source>
</evidence>
<dbReference type="SUPFAM" id="SSF53335">
    <property type="entry name" value="S-adenosyl-L-methionine-dependent methyltransferases"/>
    <property type="match status" value="1"/>
</dbReference>
<dbReference type="GO" id="GO:0001510">
    <property type="term" value="P:RNA methylation"/>
    <property type="evidence" value="ECO:0007669"/>
    <property type="project" value="InterPro"/>
</dbReference>
<keyword evidence="2 6" id="KW-0489">Methyltransferase</keyword>
<dbReference type="InterPro" id="IPR027391">
    <property type="entry name" value="Nol1_Nop2_Fmu_2"/>
</dbReference>
<dbReference type="KEGG" id="copr:Cop2CBH44_12370"/>
<dbReference type="EMBL" id="AP023322">
    <property type="protein sequence ID" value="BCI62884.1"/>
    <property type="molecule type" value="Genomic_DNA"/>
</dbReference>
<keyword evidence="9" id="KW-1185">Reference proteome</keyword>
<dbReference type="Proteomes" id="UP000594042">
    <property type="component" value="Chromosome"/>
</dbReference>
<dbReference type="Gene3D" id="3.40.50.150">
    <property type="entry name" value="Vaccinia Virus protein VP39"/>
    <property type="match status" value="1"/>
</dbReference>
<feature type="binding site" evidence="6">
    <location>
        <position position="173"/>
    </location>
    <ligand>
        <name>S-adenosyl-L-methionine</name>
        <dbReference type="ChEBI" id="CHEBI:59789"/>
    </ligand>
</feature>
<gene>
    <name evidence="8" type="ORF">Cop2CBH44_12370</name>
</gene>
<feature type="binding site" evidence="6">
    <location>
        <position position="129"/>
    </location>
    <ligand>
        <name>S-adenosyl-L-methionine</name>
        <dbReference type="ChEBI" id="CHEBI:59789"/>
    </ligand>
</feature>
<accession>A0A7G1HWV5</accession>
<dbReference type="InterPro" id="IPR049560">
    <property type="entry name" value="MeTrfase_RsmB-F_NOP2_cat"/>
</dbReference>
<dbReference type="InterPro" id="IPR001678">
    <property type="entry name" value="MeTrfase_RsmB-F_NOP2_dom"/>
</dbReference>
<dbReference type="CDD" id="cd02440">
    <property type="entry name" value="AdoMet_MTases"/>
    <property type="match status" value="1"/>
</dbReference>
<evidence type="ECO:0000256" key="4">
    <source>
        <dbReference type="ARBA" id="ARBA00022691"/>
    </source>
</evidence>
<dbReference type="Pfam" id="PF17125">
    <property type="entry name" value="Methyltr_RsmF_N"/>
    <property type="match status" value="1"/>
</dbReference>
<dbReference type="InterPro" id="IPR029063">
    <property type="entry name" value="SAM-dependent_MTases_sf"/>
</dbReference>
<evidence type="ECO:0000256" key="6">
    <source>
        <dbReference type="PROSITE-ProRule" id="PRU01023"/>
    </source>
</evidence>
<keyword evidence="5 6" id="KW-0694">RNA-binding</keyword>
<dbReference type="InterPro" id="IPR031341">
    <property type="entry name" value="Methyltr_RsmF_N"/>
</dbReference>